<accession>A0ACC2HKX3</accession>
<dbReference type="Proteomes" id="UP001157502">
    <property type="component" value="Chromosome 1"/>
</dbReference>
<gene>
    <name evidence="1" type="ORF">DPEC_G00003850</name>
</gene>
<protein>
    <submittedName>
        <fullName evidence="1">Uncharacterized protein</fullName>
    </submittedName>
</protein>
<reference evidence="1" key="1">
    <citation type="submission" date="2021-05" db="EMBL/GenBank/DDBJ databases">
        <authorList>
            <person name="Pan Q."/>
            <person name="Jouanno E."/>
            <person name="Zahm M."/>
            <person name="Klopp C."/>
            <person name="Cabau C."/>
            <person name="Louis A."/>
            <person name="Berthelot C."/>
            <person name="Parey E."/>
            <person name="Roest Crollius H."/>
            <person name="Montfort J."/>
            <person name="Robinson-Rechavi M."/>
            <person name="Bouchez O."/>
            <person name="Lampietro C."/>
            <person name="Lopez Roques C."/>
            <person name="Donnadieu C."/>
            <person name="Postlethwait J."/>
            <person name="Bobe J."/>
            <person name="Dillon D."/>
            <person name="Chandos A."/>
            <person name="von Hippel F."/>
            <person name="Guiguen Y."/>
        </authorList>
    </citation>
    <scope>NUCLEOTIDE SEQUENCE</scope>
    <source>
        <strain evidence="1">YG-Jan2019</strain>
    </source>
</reference>
<comment type="caution">
    <text evidence="1">The sequence shown here is derived from an EMBL/GenBank/DDBJ whole genome shotgun (WGS) entry which is preliminary data.</text>
</comment>
<organism evidence="1 2">
    <name type="scientific">Dallia pectoralis</name>
    <name type="common">Alaska blackfish</name>
    <dbReference type="NCBI Taxonomy" id="75939"/>
    <lineage>
        <taxon>Eukaryota</taxon>
        <taxon>Metazoa</taxon>
        <taxon>Chordata</taxon>
        <taxon>Craniata</taxon>
        <taxon>Vertebrata</taxon>
        <taxon>Euteleostomi</taxon>
        <taxon>Actinopterygii</taxon>
        <taxon>Neopterygii</taxon>
        <taxon>Teleostei</taxon>
        <taxon>Protacanthopterygii</taxon>
        <taxon>Esociformes</taxon>
        <taxon>Umbridae</taxon>
        <taxon>Dallia</taxon>
    </lineage>
</organism>
<dbReference type="EMBL" id="CM055728">
    <property type="protein sequence ID" value="KAJ8016118.1"/>
    <property type="molecule type" value="Genomic_DNA"/>
</dbReference>
<name>A0ACC2HKX3_DALPE</name>
<evidence type="ECO:0000313" key="1">
    <source>
        <dbReference type="EMBL" id="KAJ8016118.1"/>
    </source>
</evidence>
<evidence type="ECO:0000313" key="2">
    <source>
        <dbReference type="Proteomes" id="UP001157502"/>
    </source>
</evidence>
<proteinExistence type="predicted"/>
<sequence>MESSSPALSNLSPLLTAQAFLSSTALFSTMDIKTLFFTVILVPWMLSSAARNGYMEAVKPKKDIMTPADYDNAGDLERSQAAAPKREGELPTCLLCVCLTGSVYCEEVSPEMTAVPSLPKETAYLYARYNKISKITNKDFADLATLKRIDLTGNVISEIEDGAFSKLILLEELDLSENQLVRLPMLPVKLVSLNANHNRLKTKGVKSTAFMKLTKLAYLYLGNNELEAIPQLPESLRVVHLNKNKITTLSDETFCQRNNTWYIRTNIEEVRLDGNPLNLANHPNSFVCLRALPIGQYHSITTTQ</sequence>
<keyword evidence="2" id="KW-1185">Reference proteome</keyword>